<evidence type="ECO:0000313" key="2">
    <source>
        <dbReference type="EMBL" id="CAG1854896.1"/>
    </source>
</evidence>
<keyword evidence="1" id="KW-0812">Transmembrane</keyword>
<protein>
    <submittedName>
        <fullName evidence="2">(wild Malaysian banana) hypothetical protein</fullName>
    </submittedName>
</protein>
<proteinExistence type="predicted"/>
<accession>A0A804L1F2</accession>
<dbReference type="InParanoid" id="A0A804L1F2"/>
<feature type="transmembrane region" description="Helical" evidence="1">
    <location>
        <begin position="6"/>
        <end position="26"/>
    </location>
</feature>
<reference evidence="3" key="2">
    <citation type="submission" date="2021-05" db="UniProtKB">
        <authorList>
            <consortium name="EnsemblPlants"/>
        </authorList>
    </citation>
    <scope>IDENTIFICATION</scope>
    <source>
        <strain evidence="3">subsp. malaccensis</strain>
    </source>
</reference>
<gene>
    <name evidence="2" type="ORF">GSMUA_331220.1</name>
</gene>
<dbReference type="EMBL" id="HG996476">
    <property type="protein sequence ID" value="CAG1854896.1"/>
    <property type="molecule type" value="Genomic_DNA"/>
</dbReference>
<dbReference type="Proteomes" id="UP000012960">
    <property type="component" value="Unplaced"/>
</dbReference>
<evidence type="ECO:0000313" key="4">
    <source>
        <dbReference type="Proteomes" id="UP000012960"/>
    </source>
</evidence>
<dbReference type="PROSITE" id="PS51257">
    <property type="entry name" value="PROKAR_LIPOPROTEIN"/>
    <property type="match status" value="1"/>
</dbReference>
<dbReference type="OMA" id="SCGMALV"/>
<dbReference type="Gramene" id="Ma10_t28850.1">
    <property type="protein sequence ID" value="Ma10_p28850.1"/>
    <property type="gene ID" value="Ma10_g28850"/>
</dbReference>
<evidence type="ECO:0000256" key="1">
    <source>
        <dbReference type="SAM" id="Phobius"/>
    </source>
</evidence>
<evidence type="ECO:0000313" key="3">
    <source>
        <dbReference type="EnsemblPlants" id="Ma10_p28850.1"/>
    </source>
</evidence>
<reference evidence="2" key="1">
    <citation type="submission" date="2021-03" db="EMBL/GenBank/DDBJ databases">
        <authorList>
            <consortium name="Genoscope - CEA"/>
            <person name="William W."/>
        </authorList>
    </citation>
    <scope>NUCLEOTIDE SEQUENCE</scope>
    <source>
        <strain evidence="2">Doubled-haploid Pahang</strain>
    </source>
</reference>
<organism evidence="3 4">
    <name type="scientific">Musa acuminata subsp. malaccensis</name>
    <name type="common">Wild banana</name>
    <name type="synonym">Musa malaccensis</name>
    <dbReference type="NCBI Taxonomy" id="214687"/>
    <lineage>
        <taxon>Eukaryota</taxon>
        <taxon>Viridiplantae</taxon>
        <taxon>Streptophyta</taxon>
        <taxon>Embryophyta</taxon>
        <taxon>Tracheophyta</taxon>
        <taxon>Spermatophyta</taxon>
        <taxon>Magnoliopsida</taxon>
        <taxon>Liliopsida</taxon>
        <taxon>Zingiberales</taxon>
        <taxon>Musaceae</taxon>
        <taxon>Musa</taxon>
    </lineage>
</organism>
<name>A0A804L1F2_MUSAM</name>
<keyword evidence="4" id="KW-1185">Reference proteome</keyword>
<sequence length="75" mass="8211">MASDDRMGYMAVVAVSCGMALVALQLHKRLTSEFMKKVELSIGGKRPKKKVRFADDVVEPARRKTVGGRPPSVHA</sequence>
<dbReference type="EnsemblPlants" id="Ma10_t28850.1">
    <property type="protein sequence ID" value="Ma10_p28850.1"/>
    <property type="gene ID" value="Ma10_g28850"/>
</dbReference>
<dbReference type="AlphaFoldDB" id="A0A804L1F2"/>
<keyword evidence="1" id="KW-1133">Transmembrane helix</keyword>
<dbReference type="FunCoup" id="A0A804L1F2">
    <property type="interactions" value="37"/>
</dbReference>
<keyword evidence="1" id="KW-0472">Membrane</keyword>